<dbReference type="HOGENOM" id="CLU_2123420_0_0_1"/>
<name>K1PL56_MAGGI</name>
<proteinExistence type="predicted"/>
<dbReference type="EMBL" id="JH818697">
    <property type="protein sequence ID" value="EKC22463.1"/>
    <property type="molecule type" value="Genomic_DNA"/>
</dbReference>
<sequence length="114" mass="12966">MGIYVGIFLEADQNVRTWFWKNHDIAALRCSVVTTCVGSFGINCSGRCVDGFYGFGCLSPCNCSEDQICDSRDGCMEDKKRQYEENLYHLDITSTNLFTLTRRESTHLMNIKVT</sequence>
<gene>
    <name evidence="1" type="ORF">CGI_10002195</name>
</gene>
<dbReference type="Gene3D" id="2.170.300.10">
    <property type="entry name" value="Tie2 ligand-binding domain superfamily"/>
    <property type="match status" value="1"/>
</dbReference>
<dbReference type="AlphaFoldDB" id="K1PL56"/>
<reference evidence="1" key="1">
    <citation type="journal article" date="2012" name="Nature">
        <title>The oyster genome reveals stress adaptation and complexity of shell formation.</title>
        <authorList>
            <person name="Zhang G."/>
            <person name="Fang X."/>
            <person name="Guo X."/>
            <person name="Li L."/>
            <person name="Luo R."/>
            <person name="Xu F."/>
            <person name="Yang P."/>
            <person name="Zhang L."/>
            <person name="Wang X."/>
            <person name="Qi H."/>
            <person name="Xiong Z."/>
            <person name="Que H."/>
            <person name="Xie Y."/>
            <person name="Holland P.W."/>
            <person name="Paps J."/>
            <person name="Zhu Y."/>
            <person name="Wu F."/>
            <person name="Chen Y."/>
            <person name="Wang J."/>
            <person name="Peng C."/>
            <person name="Meng J."/>
            <person name="Yang L."/>
            <person name="Liu J."/>
            <person name="Wen B."/>
            <person name="Zhang N."/>
            <person name="Huang Z."/>
            <person name="Zhu Q."/>
            <person name="Feng Y."/>
            <person name="Mount A."/>
            <person name="Hedgecock D."/>
            <person name="Xu Z."/>
            <person name="Liu Y."/>
            <person name="Domazet-Loso T."/>
            <person name="Du Y."/>
            <person name="Sun X."/>
            <person name="Zhang S."/>
            <person name="Liu B."/>
            <person name="Cheng P."/>
            <person name="Jiang X."/>
            <person name="Li J."/>
            <person name="Fan D."/>
            <person name="Wang W."/>
            <person name="Fu W."/>
            <person name="Wang T."/>
            <person name="Wang B."/>
            <person name="Zhang J."/>
            <person name="Peng Z."/>
            <person name="Li Y."/>
            <person name="Li N."/>
            <person name="Wang J."/>
            <person name="Chen M."/>
            <person name="He Y."/>
            <person name="Tan F."/>
            <person name="Song X."/>
            <person name="Zheng Q."/>
            <person name="Huang R."/>
            <person name="Yang H."/>
            <person name="Du X."/>
            <person name="Chen L."/>
            <person name="Yang M."/>
            <person name="Gaffney P.M."/>
            <person name="Wang S."/>
            <person name="Luo L."/>
            <person name="She Z."/>
            <person name="Ming Y."/>
            <person name="Huang W."/>
            <person name="Zhang S."/>
            <person name="Huang B."/>
            <person name="Zhang Y."/>
            <person name="Qu T."/>
            <person name="Ni P."/>
            <person name="Miao G."/>
            <person name="Wang J."/>
            <person name="Wang Q."/>
            <person name="Steinberg C.E."/>
            <person name="Wang H."/>
            <person name="Li N."/>
            <person name="Qian L."/>
            <person name="Zhang G."/>
            <person name="Li Y."/>
            <person name="Yang H."/>
            <person name="Liu X."/>
            <person name="Wang J."/>
            <person name="Yin Y."/>
            <person name="Wang J."/>
        </authorList>
    </citation>
    <scope>NUCLEOTIDE SEQUENCE [LARGE SCALE GENOMIC DNA]</scope>
    <source>
        <strain evidence="1">05x7-T-G4-1.051#20</strain>
    </source>
</reference>
<accession>K1PL56</accession>
<organism evidence="1">
    <name type="scientific">Magallana gigas</name>
    <name type="common">Pacific oyster</name>
    <name type="synonym">Crassostrea gigas</name>
    <dbReference type="NCBI Taxonomy" id="29159"/>
    <lineage>
        <taxon>Eukaryota</taxon>
        <taxon>Metazoa</taxon>
        <taxon>Spiralia</taxon>
        <taxon>Lophotrochozoa</taxon>
        <taxon>Mollusca</taxon>
        <taxon>Bivalvia</taxon>
        <taxon>Autobranchia</taxon>
        <taxon>Pteriomorphia</taxon>
        <taxon>Ostreida</taxon>
        <taxon>Ostreoidea</taxon>
        <taxon>Ostreidae</taxon>
        <taxon>Magallana</taxon>
    </lineage>
</organism>
<dbReference type="InParanoid" id="K1PL56"/>
<protein>
    <submittedName>
        <fullName evidence="1">Uncharacterized protein</fullName>
    </submittedName>
</protein>
<evidence type="ECO:0000313" key="1">
    <source>
        <dbReference type="EMBL" id="EKC22463.1"/>
    </source>
</evidence>